<feature type="binding site" evidence="2">
    <location>
        <begin position="181"/>
        <end position="188"/>
    </location>
    <ligand>
        <name>ATP</name>
        <dbReference type="ChEBI" id="CHEBI:30616"/>
    </ligand>
</feature>
<evidence type="ECO:0000256" key="3">
    <source>
        <dbReference type="PIRSR" id="PIRSR640198-3"/>
    </source>
</evidence>
<dbReference type="CDD" id="cd00090">
    <property type="entry name" value="HTH_ARSR"/>
    <property type="match status" value="1"/>
</dbReference>
<dbReference type="SUPFAM" id="SSF140931">
    <property type="entry name" value="Fic-like"/>
    <property type="match status" value="1"/>
</dbReference>
<dbReference type="InterPro" id="IPR036390">
    <property type="entry name" value="WH_DNA-bd_sf"/>
</dbReference>
<gene>
    <name evidence="5" type="ORF">C5O25_09230</name>
</gene>
<dbReference type="InterPro" id="IPR036597">
    <property type="entry name" value="Fido-like_dom_sf"/>
</dbReference>
<dbReference type="Pfam" id="PF08279">
    <property type="entry name" value="HTH_11"/>
    <property type="match status" value="1"/>
</dbReference>
<evidence type="ECO:0000256" key="2">
    <source>
        <dbReference type="PIRSR" id="PIRSR640198-2"/>
    </source>
</evidence>
<evidence type="ECO:0000256" key="1">
    <source>
        <dbReference type="PIRSR" id="PIRSR640198-1"/>
    </source>
</evidence>
<keyword evidence="2" id="KW-0547">Nucleotide-binding</keyword>
<dbReference type="GO" id="GO:0005524">
    <property type="term" value="F:ATP binding"/>
    <property type="evidence" value="ECO:0007669"/>
    <property type="project" value="UniProtKB-KW"/>
</dbReference>
<feature type="binding site" evidence="2">
    <location>
        <begin position="128"/>
        <end position="136"/>
    </location>
    <ligand>
        <name>ATP</name>
        <dbReference type="ChEBI" id="CHEBI:30616"/>
    </ligand>
</feature>
<keyword evidence="6" id="KW-1185">Reference proteome</keyword>
<dbReference type="InterPro" id="IPR013196">
    <property type="entry name" value="HTH_11"/>
</dbReference>
<dbReference type="InterPro" id="IPR003812">
    <property type="entry name" value="Fido"/>
</dbReference>
<dbReference type="GO" id="GO:0006355">
    <property type="term" value="P:regulation of DNA-templated transcription"/>
    <property type="evidence" value="ECO:0007669"/>
    <property type="project" value="UniProtKB-ARBA"/>
</dbReference>
<feature type="site" description="Important for autoinhibition of adenylyltransferase activity" evidence="3">
    <location>
        <position position="54"/>
    </location>
</feature>
<dbReference type="Gene3D" id="1.10.3290.10">
    <property type="entry name" value="Fido-like domain"/>
    <property type="match status" value="1"/>
</dbReference>
<proteinExistence type="predicted"/>
<feature type="binding site" evidence="2">
    <location>
        <begin position="218"/>
        <end position="219"/>
    </location>
    <ligand>
        <name>ATP</name>
        <dbReference type="ChEBI" id="CHEBI:30616"/>
    </ligand>
</feature>
<evidence type="ECO:0000313" key="6">
    <source>
        <dbReference type="Proteomes" id="UP000244925"/>
    </source>
</evidence>
<dbReference type="SUPFAM" id="SSF46785">
    <property type="entry name" value="Winged helix' DNA-binding domain"/>
    <property type="match status" value="1"/>
</dbReference>
<dbReference type="EMBL" id="PUBV01000019">
    <property type="protein sequence ID" value="PWB06813.1"/>
    <property type="molecule type" value="Genomic_DNA"/>
</dbReference>
<evidence type="ECO:0000313" key="5">
    <source>
        <dbReference type="EMBL" id="PWB06813.1"/>
    </source>
</evidence>
<keyword evidence="2" id="KW-0067">ATP-binding</keyword>
<sequence length="326" mass="36385">MQTPPFIVSPLAINLIAEISALLERYAIALENEEGLRLRKANRIKTIHSSLAIEGNTLSEDEVADIINGKNVVAPIRQIQEVRNAIKAYELYGTLNPFKEADLRKAHSVMMEALTDDAGRYRNAGVGVFGEKGLVHMAPSASMVPQLMGNLFEWLKSSQDHLLIRSCVFHYEFEFIHPFSDGNGRTGRLWQSLILGRLNPVFEHLPVENMVFSNQQRYYDAIAASTAAGQSGPFIDFMLTEIRDTLEKHKTMEKVPNKVPDKVPNKSETHILELLLKSPHITAAEIASEIGITDRAVRKIISALKGKGLVERVGSNKSGYWKVNLK</sequence>
<accession>A0A2V1IQL5</accession>
<evidence type="ECO:0000259" key="4">
    <source>
        <dbReference type="PROSITE" id="PS51459"/>
    </source>
</evidence>
<dbReference type="InterPro" id="IPR036388">
    <property type="entry name" value="WH-like_DNA-bd_sf"/>
</dbReference>
<name>A0A2V1IQL5_9BACT</name>
<dbReference type="Gene3D" id="1.10.10.10">
    <property type="entry name" value="Winged helix-like DNA-binding domain superfamily/Winged helix DNA-binding domain"/>
    <property type="match status" value="1"/>
</dbReference>
<dbReference type="PROSITE" id="PS51459">
    <property type="entry name" value="FIDO"/>
    <property type="match status" value="1"/>
</dbReference>
<protein>
    <submittedName>
        <fullName evidence="5">Fic family protein</fullName>
    </submittedName>
</protein>
<feature type="active site" evidence="1">
    <location>
        <position position="177"/>
    </location>
</feature>
<reference evidence="6" key="1">
    <citation type="submission" date="2018-02" db="EMBL/GenBank/DDBJ databases">
        <authorList>
            <person name="Clavel T."/>
            <person name="Strowig T."/>
        </authorList>
    </citation>
    <scope>NUCLEOTIDE SEQUENCE [LARGE SCALE GENOMIC DNA]</scope>
    <source>
        <strain evidence="6">DSM 100764</strain>
    </source>
</reference>
<dbReference type="InterPro" id="IPR040198">
    <property type="entry name" value="Fido_containing"/>
</dbReference>
<dbReference type="Pfam" id="PF02661">
    <property type="entry name" value="Fic"/>
    <property type="match status" value="1"/>
</dbReference>
<organism evidence="5 6">
    <name type="scientific">Paramuribaculum intestinale</name>
    <dbReference type="NCBI Taxonomy" id="2094151"/>
    <lineage>
        <taxon>Bacteria</taxon>
        <taxon>Pseudomonadati</taxon>
        <taxon>Bacteroidota</taxon>
        <taxon>Bacteroidia</taxon>
        <taxon>Bacteroidales</taxon>
        <taxon>Muribaculaceae</taxon>
        <taxon>Paramuribaculum</taxon>
    </lineage>
</organism>
<dbReference type="PANTHER" id="PTHR13504:SF38">
    <property type="entry name" value="FIDO DOMAIN-CONTAINING PROTEIN"/>
    <property type="match status" value="1"/>
</dbReference>
<dbReference type="AlphaFoldDB" id="A0A2V1IQL5"/>
<dbReference type="InterPro" id="IPR011991">
    <property type="entry name" value="ArsR-like_HTH"/>
</dbReference>
<feature type="domain" description="Fido" evidence="4">
    <location>
        <begin position="98"/>
        <end position="240"/>
    </location>
</feature>
<dbReference type="Proteomes" id="UP000244925">
    <property type="component" value="Unassembled WGS sequence"/>
</dbReference>
<comment type="caution">
    <text evidence="5">The sequence shown here is derived from an EMBL/GenBank/DDBJ whole genome shotgun (WGS) entry which is preliminary data.</text>
</comment>
<dbReference type="RefSeq" id="WP_107036454.1">
    <property type="nucleotide sequence ID" value="NZ_PUBV01000019.1"/>
</dbReference>
<dbReference type="PANTHER" id="PTHR13504">
    <property type="entry name" value="FIDO DOMAIN-CONTAINING PROTEIN DDB_G0283145"/>
    <property type="match status" value="1"/>
</dbReference>